<feature type="domain" description="Integrase catalytic" evidence="1">
    <location>
        <begin position="2"/>
        <end position="55"/>
    </location>
</feature>
<evidence type="ECO:0000313" key="5">
    <source>
        <dbReference type="Proteomes" id="UP000071927"/>
    </source>
</evidence>
<proteinExistence type="predicted"/>
<gene>
    <name evidence="2" type="ORF">SGADD02_00286</name>
    <name evidence="3" type="ORF">SGADD03_00010</name>
</gene>
<reference evidence="4 5" key="1">
    <citation type="submission" date="2016-01" db="EMBL/GenBank/DDBJ databases">
        <title>Highly variable Streptococcus oralis are common among viridans streptococci isolated from primates.</title>
        <authorList>
            <person name="Denapaite D."/>
            <person name="Rieger M."/>
            <person name="Koendgen S."/>
            <person name="Brueckner R."/>
            <person name="Ochigava I."/>
            <person name="Kappeler P."/>
            <person name="Maetz-Rensing K."/>
            <person name="Leendertz F."/>
            <person name="Hakenbeck R."/>
        </authorList>
    </citation>
    <scope>NUCLEOTIDE SEQUENCE [LARGE SCALE GENOMIC DNA]</scope>
    <source>
        <strain evidence="2 4">DD02</strain>
        <strain evidence="3 5">DD03</strain>
    </source>
</reference>
<name>A0A139R8Q0_9STRE</name>
<dbReference type="Proteomes" id="UP000070198">
    <property type="component" value="Unassembled WGS sequence"/>
</dbReference>
<evidence type="ECO:0000313" key="3">
    <source>
        <dbReference type="EMBL" id="KXU11088.1"/>
    </source>
</evidence>
<dbReference type="InterPro" id="IPR001584">
    <property type="entry name" value="Integrase_cat-core"/>
</dbReference>
<evidence type="ECO:0000313" key="2">
    <source>
        <dbReference type="EMBL" id="KXT73252.1"/>
    </source>
</evidence>
<dbReference type="AlphaFoldDB" id="A0A139R8Q0"/>
<accession>A0A139R8Q0</accession>
<dbReference type="EMBL" id="LQOF01000025">
    <property type="protein sequence ID" value="KXT73252.1"/>
    <property type="molecule type" value="Genomic_DNA"/>
</dbReference>
<organism evidence="3 5">
    <name type="scientific">Streptococcus gallolyticus</name>
    <dbReference type="NCBI Taxonomy" id="315405"/>
    <lineage>
        <taxon>Bacteria</taxon>
        <taxon>Bacillati</taxon>
        <taxon>Bacillota</taxon>
        <taxon>Bacilli</taxon>
        <taxon>Lactobacillales</taxon>
        <taxon>Streptococcaceae</taxon>
        <taxon>Streptococcus</taxon>
    </lineage>
</organism>
<dbReference type="InterPro" id="IPR012337">
    <property type="entry name" value="RNaseH-like_sf"/>
</dbReference>
<dbReference type="SUPFAM" id="SSF53098">
    <property type="entry name" value="Ribonuclease H-like"/>
    <property type="match status" value="1"/>
</dbReference>
<dbReference type="PATRIC" id="fig|315405.11.peg.314"/>
<protein>
    <submittedName>
        <fullName evidence="3">Mobile element protein</fullName>
    </submittedName>
</protein>
<evidence type="ECO:0000259" key="1">
    <source>
        <dbReference type="Pfam" id="PF13333"/>
    </source>
</evidence>
<dbReference type="EMBL" id="LQXV01000004">
    <property type="protein sequence ID" value="KXU11088.1"/>
    <property type="molecule type" value="Genomic_DNA"/>
</dbReference>
<sequence>MESFWGHFKVESYDLKTFKTYEELVTDVKRYIQFYNTQRYQAKLNNLTPLEFRNQVA</sequence>
<evidence type="ECO:0000313" key="4">
    <source>
        <dbReference type="Proteomes" id="UP000070198"/>
    </source>
</evidence>
<comment type="caution">
    <text evidence="3">The sequence shown here is derived from an EMBL/GenBank/DDBJ whole genome shotgun (WGS) entry which is preliminary data.</text>
</comment>
<dbReference type="Proteomes" id="UP000071927">
    <property type="component" value="Unassembled WGS sequence"/>
</dbReference>
<dbReference type="Pfam" id="PF13333">
    <property type="entry name" value="rve_2"/>
    <property type="match status" value="1"/>
</dbReference>
<dbReference type="GO" id="GO:0015074">
    <property type="term" value="P:DNA integration"/>
    <property type="evidence" value="ECO:0007669"/>
    <property type="project" value="InterPro"/>
</dbReference>